<comment type="caution">
    <text evidence="1">The sequence shown here is derived from an EMBL/GenBank/DDBJ whole genome shotgun (WGS) entry which is preliminary data.</text>
</comment>
<proteinExistence type="predicted"/>
<accession>A0A8H4LRF5</accession>
<keyword evidence="2" id="KW-1185">Reference proteome</keyword>
<dbReference type="AlphaFoldDB" id="A0A8H4LRF5"/>
<dbReference type="Proteomes" id="UP000554235">
    <property type="component" value="Unassembled WGS sequence"/>
</dbReference>
<organism evidence="1 2">
    <name type="scientific">Fusarium albosuccineum</name>
    <dbReference type="NCBI Taxonomy" id="1237068"/>
    <lineage>
        <taxon>Eukaryota</taxon>
        <taxon>Fungi</taxon>
        <taxon>Dikarya</taxon>
        <taxon>Ascomycota</taxon>
        <taxon>Pezizomycotina</taxon>
        <taxon>Sordariomycetes</taxon>
        <taxon>Hypocreomycetidae</taxon>
        <taxon>Hypocreales</taxon>
        <taxon>Nectriaceae</taxon>
        <taxon>Fusarium</taxon>
        <taxon>Fusarium decemcellulare species complex</taxon>
    </lineage>
</organism>
<name>A0A8H4LRF5_9HYPO</name>
<protein>
    <recommendedName>
        <fullName evidence="3">DNA mismatch repair protein HSM3 N-terminal domain-containing protein</fullName>
    </recommendedName>
</protein>
<dbReference type="EMBL" id="JAADYS010000051">
    <property type="protein sequence ID" value="KAF4472695.1"/>
    <property type="molecule type" value="Genomic_DNA"/>
</dbReference>
<reference evidence="1 2" key="1">
    <citation type="submission" date="2020-01" db="EMBL/GenBank/DDBJ databases">
        <title>Identification and distribution of gene clusters putatively required for synthesis of sphingolipid metabolism inhibitors in phylogenetically diverse species of the filamentous fungus Fusarium.</title>
        <authorList>
            <person name="Kim H.-S."/>
            <person name="Busman M."/>
            <person name="Brown D.W."/>
            <person name="Divon H."/>
            <person name="Uhlig S."/>
            <person name="Proctor R.H."/>
        </authorList>
    </citation>
    <scope>NUCLEOTIDE SEQUENCE [LARGE SCALE GENOMIC DNA]</scope>
    <source>
        <strain evidence="1 2">NRRL 20459</strain>
    </source>
</reference>
<dbReference type="Gene3D" id="1.25.10.50">
    <property type="match status" value="1"/>
</dbReference>
<sequence>MEDGSGSSSMPVSGLSELQTHIAELVDDPSAPFNAKLFDDVELQLTESNIPSLLPTLLPPLTAILKQTTQDPTPLLSLAIKLLSPLSFPRCLTIADPPSLLAALRSPLPGANLLALAIIHKAARTPADAAILSTLPDVVEELVRRWLDSPDVGVGERSARVLGDVLETDCDVIVEGEGVNGVSSSSMTNGISGTELVKRRVPGHARLWRLIFLDRQFLSLITSLCRPETINRQATLAQGRLLRILPRLTALNPRAISTTPFPDLLSLPDASAEPAGHGLLQWAAFTMIDTTDILMHLSLVDFFETFVSIMRVAGHSADKDRIVRDLVKTAAQRDDQLKTALRGLPDRTVEEESEPLARYISQILD</sequence>
<gene>
    <name evidence="1" type="ORF">FALBO_420</name>
</gene>
<evidence type="ECO:0000313" key="1">
    <source>
        <dbReference type="EMBL" id="KAF4472695.1"/>
    </source>
</evidence>
<evidence type="ECO:0008006" key="3">
    <source>
        <dbReference type="Google" id="ProtNLM"/>
    </source>
</evidence>
<dbReference type="OrthoDB" id="4538483at2759"/>
<evidence type="ECO:0000313" key="2">
    <source>
        <dbReference type="Proteomes" id="UP000554235"/>
    </source>
</evidence>